<keyword evidence="1" id="KW-0812">Transmembrane</keyword>
<feature type="transmembrane region" description="Helical" evidence="1">
    <location>
        <begin position="101"/>
        <end position="121"/>
    </location>
</feature>
<accession>A0AA86YW87</accession>
<dbReference type="Proteomes" id="UP000004506">
    <property type="component" value="Unassembled WGS sequence"/>
</dbReference>
<evidence type="ECO:0000313" key="3">
    <source>
        <dbReference type="Proteomes" id="UP000004506"/>
    </source>
</evidence>
<evidence type="ECO:0008006" key="4">
    <source>
        <dbReference type="Google" id="ProtNLM"/>
    </source>
</evidence>
<proteinExistence type="predicted"/>
<reference evidence="2 3" key="3">
    <citation type="submission" date="2008-05" db="EMBL/GenBank/DDBJ databases">
        <authorList>
            <person name="Fulton L."/>
            <person name="Clifton S."/>
            <person name="Fulton B."/>
            <person name="Xu J."/>
            <person name="Minx P."/>
            <person name="Pepin K.H."/>
            <person name="Johnson M."/>
            <person name="Thiruvilangam P."/>
            <person name="Bhonagiri V."/>
            <person name="Nash W.E."/>
            <person name="Mardis E.R."/>
            <person name="Wilson R.K."/>
        </authorList>
    </citation>
    <scope>NUCLEOTIDE SEQUENCE [LARGE SCALE GENOMIC DNA]</scope>
    <source>
        <strain evidence="2 3">ATCC 25827</strain>
    </source>
</reference>
<keyword evidence="1" id="KW-0472">Membrane</keyword>
<reference evidence="3" key="2">
    <citation type="submission" date="2008-04" db="EMBL/GenBank/DDBJ databases">
        <title>Draft genome sequence of Providencia stuartii(ATCC 25827).</title>
        <authorList>
            <person name="Sudarsanam P."/>
            <person name="Ley R."/>
            <person name="Guruge J."/>
            <person name="Turnbaugh P.J."/>
            <person name="Mahowald M."/>
            <person name="Liep D."/>
            <person name="Gordon J."/>
        </authorList>
    </citation>
    <scope>NUCLEOTIDE SEQUENCE [LARGE SCALE GENOMIC DNA]</scope>
    <source>
        <strain evidence="3">ATCC 25827</strain>
    </source>
</reference>
<evidence type="ECO:0000256" key="1">
    <source>
        <dbReference type="SAM" id="Phobius"/>
    </source>
</evidence>
<feature type="transmembrane region" description="Helical" evidence="1">
    <location>
        <begin position="164"/>
        <end position="186"/>
    </location>
</feature>
<dbReference type="AlphaFoldDB" id="A0AA86YW87"/>
<dbReference type="Pfam" id="PF14002">
    <property type="entry name" value="YniB"/>
    <property type="match status" value="1"/>
</dbReference>
<feature type="transmembrane region" description="Helical" evidence="1">
    <location>
        <begin position="27"/>
        <end position="45"/>
    </location>
</feature>
<evidence type="ECO:0000313" key="2">
    <source>
        <dbReference type="EMBL" id="EDU59048.1"/>
    </source>
</evidence>
<organism evidence="2 3">
    <name type="scientific">Providencia stuartii ATCC 25827</name>
    <dbReference type="NCBI Taxonomy" id="471874"/>
    <lineage>
        <taxon>Bacteria</taxon>
        <taxon>Pseudomonadati</taxon>
        <taxon>Pseudomonadota</taxon>
        <taxon>Gammaproteobacteria</taxon>
        <taxon>Enterobacterales</taxon>
        <taxon>Morganellaceae</taxon>
        <taxon>Providencia</taxon>
    </lineage>
</organism>
<dbReference type="EMBL" id="ABJD02000101">
    <property type="protein sequence ID" value="EDU59048.1"/>
    <property type="molecule type" value="Genomic_DNA"/>
</dbReference>
<sequence>MISYKKIFRGSIMNYQTASYVAIGKRIIGWIVFLVALISTLASLVKLAGMKGLEGEGINAVANDFIKLMAEMTRQSTPFLNVFWNNSPVPQVANGFSGANIGFIIIFLFIFVGLALSASGLRMYRQIKFIRESLEDHVILEKAKGNEVSKEELEAKVTIPRHTIFTQFFILYFSPIAFGIVIYLALKLLNW</sequence>
<keyword evidence="1" id="KW-1133">Transmembrane helix</keyword>
<comment type="caution">
    <text evidence="2">The sequence shown here is derived from an EMBL/GenBank/DDBJ whole genome shotgun (WGS) entry which is preliminary data.</text>
</comment>
<name>A0AA86YW87_PROST</name>
<gene>
    <name evidence="2" type="ORF">PROSTU_02232</name>
</gene>
<reference evidence="3" key="1">
    <citation type="submission" date="2008-04" db="EMBL/GenBank/DDBJ databases">
        <title>Draft genome sequence of Providencia stuartii (ATCC 25827).</title>
        <authorList>
            <person name="Sudarsanam P."/>
            <person name="Ley R."/>
            <person name="Guruge J."/>
            <person name="Turnbaugh P.J."/>
            <person name="Mahowald M."/>
            <person name="Liep D."/>
            <person name="Gordon J."/>
        </authorList>
    </citation>
    <scope>NUCLEOTIDE SEQUENCE [LARGE SCALE GENOMIC DNA]</scope>
    <source>
        <strain evidence="3">ATCC 25827</strain>
    </source>
</reference>
<dbReference type="InterPro" id="IPR025229">
    <property type="entry name" value="YniB-like"/>
</dbReference>
<protein>
    <recommendedName>
        <fullName evidence="4">YniB-like protein</fullName>
    </recommendedName>
</protein>